<dbReference type="SUPFAM" id="SSF50956">
    <property type="entry name" value="Thermostable phytase (3-phytase)"/>
    <property type="match status" value="1"/>
</dbReference>
<dbReference type="EMBL" id="JBHTLD010000173">
    <property type="protein sequence ID" value="MFD1187767.1"/>
    <property type="molecule type" value="Genomic_DNA"/>
</dbReference>
<accession>A0ABW3SV15</accession>
<keyword evidence="2" id="KW-1185">Reference proteome</keyword>
<sequence>MKLMIKIAVIMLAIIGLTTFFLRDSLFQDKPATEATTTGSRLEKITALPNEVEESSGVALLANGTILTHNDAGNKPYLYLLDAKGKLQETIKLKVPNVDWEDLAQDDDGNIYIADSGNNNNQRKELAIYKVDLAAPDQVQAIRYTYEDQTEYPPQKKDRNFDSEAIFWNNGNLYLVSKDRGQGATAKVYQLPDQPGNYKARLIGSHKIKAKITGAAINADAAQVALLSEGELHLFRDFSSVDKFYEGKYEKRELKGAGQTEGLDFIDENKLVITSEGGNLYHYTL</sequence>
<dbReference type="Proteomes" id="UP001597094">
    <property type="component" value="Unassembled WGS sequence"/>
</dbReference>
<protein>
    <submittedName>
        <fullName evidence="1">Uncharacterized protein</fullName>
    </submittedName>
</protein>
<gene>
    <name evidence="1" type="ORF">ACFQ2O_16235</name>
</gene>
<name>A0ABW3SV15_9BACT</name>
<comment type="caution">
    <text evidence="1">The sequence shown here is derived from an EMBL/GenBank/DDBJ whole genome shotgun (WGS) entry which is preliminary data.</text>
</comment>
<proteinExistence type="predicted"/>
<dbReference type="RefSeq" id="WP_377530021.1">
    <property type="nucleotide sequence ID" value="NZ_JBHTLD010000173.1"/>
</dbReference>
<evidence type="ECO:0000313" key="1">
    <source>
        <dbReference type="EMBL" id="MFD1187767.1"/>
    </source>
</evidence>
<reference evidence="2" key="1">
    <citation type="journal article" date="2019" name="Int. J. Syst. Evol. Microbiol.">
        <title>The Global Catalogue of Microorganisms (GCM) 10K type strain sequencing project: providing services to taxonomists for standard genome sequencing and annotation.</title>
        <authorList>
            <consortium name="The Broad Institute Genomics Platform"/>
            <consortium name="The Broad Institute Genome Sequencing Center for Infectious Disease"/>
            <person name="Wu L."/>
            <person name="Ma J."/>
        </authorList>
    </citation>
    <scope>NUCLEOTIDE SEQUENCE [LARGE SCALE GENOMIC DNA]</scope>
    <source>
        <strain evidence="2">JCM 31319</strain>
    </source>
</reference>
<evidence type="ECO:0000313" key="2">
    <source>
        <dbReference type="Proteomes" id="UP001597094"/>
    </source>
</evidence>
<organism evidence="1 2">
    <name type="scientific">Pontibacter rugosus</name>
    <dbReference type="NCBI Taxonomy" id="1745966"/>
    <lineage>
        <taxon>Bacteria</taxon>
        <taxon>Pseudomonadati</taxon>
        <taxon>Bacteroidota</taxon>
        <taxon>Cytophagia</taxon>
        <taxon>Cytophagales</taxon>
        <taxon>Hymenobacteraceae</taxon>
        <taxon>Pontibacter</taxon>
    </lineage>
</organism>